<evidence type="ECO:0008006" key="4">
    <source>
        <dbReference type="Google" id="ProtNLM"/>
    </source>
</evidence>
<reference evidence="2" key="1">
    <citation type="submission" date="2023-03" db="EMBL/GenBank/DDBJ databases">
        <title>Massive genome expansion in bonnet fungi (Mycena s.s.) driven by repeated elements and novel gene families across ecological guilds.</title>
        <authorList>
            <consortium name="Lawrence Berkeley National Laboratory"/>
            <person name="Harder C.B."/>
            <person name="Miyauchi S."/>
            <person name="Viragh M."/>
            <person name="Kuo A."/>
            <person name="Thoen E."/>
            <person name="Andreopoulos B."/>
            <person name="Lu D."/>
            <person name="Skrede I."/>
            <person name="Drula E."/>
            <person name="Henrissat B."/>
            <person name="Morin E."/>
            <person name="Kohler A."/>
            <person name="Barry K."/>
            <person name="LaButti K."/>
            <person name="Morin E."/>
            <person name="Salamov A."/>
            <person name="Lipzen A."/>
            <person name="Mereny Z."/>
            <person name="Hegedus B."/>
            <person name="Baldrian P."/>
            <person name="Stursova M."/>
            <person name="Weitz H."/>
            <person name="Taylor A."/>
            <person name="Grigoriev I.V."/>
            <person name="Nagy L.G."/>
            <person name="Martin F."/>
            <person name="Kauserud H."/>
        </authorList>
    </citation>
    <scope>NUCLEOTIDE SEQUENCE</scope>
    <source>
        <strain evidence="2">9284</strain>
    </source>
</reference>
<dbReference type="EMBL" id="JARKIF010000018">
    <property type="protein sequence ID" value="KAJ7619474.1"/>
    <property type="molecule type" value="Genomic_DNA"/>
</dbReference>
<evidence type="ECO:0000313" key="3">
    <source>
        <dbReference type="Proteomes" id="UP001221142"/>
    </source>
</evidence>
<comment type="caution">
    <text evidence="2">The sequence shown here is derived from an EMBL/GenBank/DDBJ whole genome shotgun (WGS) entry which is preliminary data.</text>
</comment>
<organism evidence="2 3">
    <name type="scientific">Roridomyces roridus</name>
    <dbReference type="NCBI Taxonomy" id="1738132"/>
    <lineage>
        <taxon>Eukaryota</taxon>
        <taxon>Fungi</taxon>
        <taxon>Dikarya</taxon>
        <taxon>Basidiomycota</taxon>
        <taxon>Agaricomycotina</taxon>
        <taxon>Agaricomycetes</taxon>
        <taxon>Agaricomycetidae</taxon>
        <taxon>Agaricales</taxon>
        <taxon>Marasmiineae</taxon>
        <taxon>Mycenaceae</taxon>
        <taxon>Roridomyces</taxon>
    </lineage>
</organism>
<dbReference type="AlphaFoldDB" id="A0AAD7BFJ7"/>
<feature type="compositionally biased region" description="Pro residues" evidence="1">
    <location>
        <begin position="62"/>
        <end position="75"/>
    </location>
</feature>
<dbReference type="Proteomes" id="UP001221142">
    <property type="component" value="Unassembled WGS sequence"/>
</dbReference>
<feature type="compositionally biased region" description="Pro residues" evidence="1">
    <location>
        <begin position="82"/>
        <end position="102"/>
    </location>
</feature>
<proteinExistence type="predicted"/>
<feature type="compositionally biased region" description="Basic and acidic residues" evidence="1">
    <location>
        <begin position="1"/>
        <end position="30"/>
    </location>
</feature>
<name>A0AAD7BFJ7_9AGAR</name>
<protein>
    <recommendedName>
        <fullName evidence="4">Proline-rich protein</fullName>
    </recommendedName>
</protein>
<feature type="compositionally biased region" description="Low complexity" evidence="1">
    <location>
        <begin position="122"/>
        <end position="132"/>
    </location>
</feature>
<evidence type="ECO:0000313" key="2">
    <source>
        <dbReference type="EMBL" id="KAJ7619474.1"/>
    </source>
</evidence>
<feature type="compositionally biased region" description="Low complexity" evidence="1">
    <location>
        <begin position="103"/>
        <end position="113"/>
    </location>
</feature>
<accession>A0AAD7BFJ7</accession>
<keyword evidence="3" id="KW-1185">Reference proteome</keyword>
<sequence length="193" mass="21037">MPSFAELRDKAGKAKDASVTKFQDTKDRHSSVPLKNTNWNPYDKNAAPPPPQAPPRINSQSRPPPVKPPLPPPPRRAGAPVSPAPVPSPSASPSPGPGPPPIIRSTRPSMPSTGPLPPPPSRTAAAARFPVRQPEPEPEPERQRPTPPVRKAYVPAEPQLDWTNLSQEDKEVFFAWLDEFFSRHLGRPVHVSS</sequence>
<evidence type="ECO:0000256" key="1">
    <source>
        <dbReference type="SAM" id="MobiDB-lite"/>
    </source>
</evidence>
<feature type="region of interest" description="Disordered" evidence="1">
    <location>
        <begin position="1"/>
        <end position="155"/>
    </location>
</feature>
<gene>
    <name evidence="2" type="ORF">FB45DRAFT_930886</name>
</gene>